<gene>
    <name evidence="1" type="ORF">GALL_455070</name>
</gene>
<proteinExistence type="predicted"/>
<organism evidence="1">
    <name type="scientific">mine drainage metagenome</name>
    <dbReference type="NCBI Taxonomy" id="410659"/>
    <lineage>
        <taxon>unclassified sequences</taxon>
        <taxon>metagenomes</taxon>
        <taxon>ecological metagenomes</taxon>
    </lineage>
</organism>
<accession>A0A1J5PYH4</accession>
<comment type="caution">
    <text evidence="1">The sequence shown here is derived from an EMBL/GenBank/DDBJ whole genome shotgun (WGS) entry which is preliminary data.</text>
</comment>
<sequence length="109" mass="11703">MATYLVLSLVALVVAFGVLVVAGSASSDTGAIKDFIRDLRNGVAARRGRLTADDVEQEAEPEPVDLSLAALLRESAEEDDGYLHVEDITETLARARDRAVKGLHGLSRR</sequence>
<dbReference type="EMBL" id="MLJW01003099">
    <property type="protein sequence ID" value="OIQ72863.1"/>
    <property type="molecule type" value="Genomic_DNA"/>
</dbReference>
<dbReference type="AlphaFoldDB" id="A0A1J5PYH4"/>
<protein>
    <submittedName>
        <fullName evidence="1">Uncharacterized protein</fullName>
    </submittedName>
</protein>
<reference evidence="1" key="1">
    <citation type="submission" date="2016-10" db="EMBL/GenBank/DDBJ databases">
        <title>Sequence of Gallionella enrichment culture.</title>
        <authorList>
            <person name="Poehlein A."/>
            <person name="Muehling M."/>
            <person name="Daniel R."/>
        </authorList>
    </citation>
    <scope>NUCLEOTIDE SEQUENCE</scope>
</reference>
<name>A0A1J5PYH4_9ZZZZ</name>
<evidence type="ECO:0000313" key="1">
    <source>
        <dbReference type="EMBL" id="OIQ72863.1"/>
    </source>
</evidence>